<evidence type="ECO:0000259" key="2">
    <source>
        <dbReference type="Pfam" id="PF20522"/>
    </source>
</evidence>
<dbReference type="Pfam" id="PF20522">
    <property type="entry name" value="DUF6737"/>
    <property type="match status" value="1"/>
</dbReference>
<feature type="domain" description="DUF6737" evidence="2">
    <location>
        <begin position="6"/>
        <end position="62"/>
    </location>
</feature>
<dbReference type="PANTHER" id="PTHR36046:SF1">
    <property type="entry name" value="DUF6737 DOMAIN-CONTAINING PROTEIN"/>
    <property type="match status" value="1"/>
</dbReference>
<evidence type="ECO:0000313" key="3">
    <source>
        <dbReference type="EMBL" id="ASC70211.1"/>
    </source>
</evidence>
<keyword evidence="1" id="KW-0472">Membrane</keyword>
<dbReference type="STRING" id="1641165.XM38_04240"/>
<dbReference type="PANTHER" id="PTHR36046">
    <property type="entry name" value="PROTEIN, PUTATIVE-RELATED"/>
    <property type="match status" value="1"/>
</dbReference>
<feature type="transmembrane region" description="Helical" evidence="1">
    <location>
        <begin position="38"/>
        <end position="59"/>
    </location>
</feature>
<dbReference type="InterPro" id="IPR046625">
    <property type="entry name" value="DUF6737"/>
</dbReference>
<evidence type="ECO:0000313" key="4">
    <source>
        <dbReference type="Proteomes" id="UP000191901"/>
    </source>
</evidence>
<gene>
    <name evidence="3" type="ORF">XM38_011410</name>
</gene>
<keyword evidence="1" id="KW-1133">Transmembrane helix</keyword>
<keyword evidence="4" id="KW-1185">Reference proteome</keyword>
<organism evidence="3 4">
    <name type="scientific">Halomicronema hongdechloris C2206</name>
    <dbReference type="NCBI Taxonomy" id="1641165"/>
    <lineage>
        <taxon>Bacteria</taxon>
        <taxon>Bacillati</taxon>
        <taxon>Cyanobacteriota</taxon>
        <taxon>Cyanophyceae</taxon>
        <taxon>Nodosilineales</taxon>
        <taxon>Nodosilineaceae</taxon>
        <taxon>Halomicronema</taxon>
    </lineage>
</organism>
<name>A0A1Z3HIT7_9CYAN</name>
<protein>
    <recommendedName>
        <fullName evidence="2">DUF6737 domain-containing protein</fullName>
    </recommendedName>
</protein>
<dbReference type="RefSeq" id="WP_080806156.1">
    <property type="nucleotide sequence ID" value="NZ_CP021983.2"/>
</dbReference>
<accession>A0A1Z3HIT7</accession>
<dbReference type="KEGG" id="hhg:XM38_011410"/>
<sequence>MTSSPSPWRYKPWWCQPWSIVLTGLSLIGGSWWLLHRWWLTALVAIPVAAWMGFFLLLWPKLVVQAGLLDEESAGGMES</sequence>
<reference evidence="3 4" key="1">
    <citation type="journal article" date="2016" name="Biochim. Biophys. Acta">
        <title>Characterization of red-shifted phycobilisomes isolated from the chlorophyll f-containing cyanobacterium Halomicronema hongdechloris.</title>
        <authorList>
            <person name="Li Y."/>
            <person name="Lin Y."/>
            <person name="Garvey C.J."/>
            <person name="Birch D."/>
            <person name="Corkery R.W."/>
            <person name="Loughlin P.C."/>
            <person name="Scheer H."/>
            <person name="Willows R.D."/>
            <person name="Chen M."/>
        </authorList>
    </citation>
    <scope>NUCLEOTIDE SEQUENCE [LARGE SCALE GENOMIC DNA]</scope>
    <source>
        <strain evidence="3 4">C2206</strain>
    </source>
</reference>
<keyword evidence="1" id="KW-0812">Transmembrane</keyword>
<feature type="transmembrane region" description="Helical" evidence="1">
    <location>
        <begin position="12"/>
        <end position="32"/>
    </location>
</feature>
<evidence type="ECO:0000256" key="1">
    <source>
        <dbReference type="SAM" id="Phobius"/>
    </source>
</evidence>
<proteinExistence type="predicted"/>
<dbReference type="AlphaFoldDB" id="A0A1Z3HIT7"/>
<dbReference type="EMBL" id="CP021983">
    <property type="protein sequence ID" value="ASC70211.1"/>
    <property type="molecule type" value="Genomic_DNA"/>
</dbReference>
<dbReference type="Proteomes" id="UP000191901">
    <property type="component" value="Chromosome"/>
</dbReference>